<comment type="similarity">
    <text evidence="13">In the C-terminal section; belongs to the FMN-dependent alpha-hydroxy acid dehydrogenase family.</text>
</comment>
<dbReference type="PANTHER" id="PTHR10578">
    <property type="entry name" value="S -2-HYDROXY-ACID OXIDASE-RELATED"/>
    <property type="match status" value="1"/>
</dbReference>
<dbReference type="CDD" id="cd02922">
    <property type="entry name" value="FCB2_FMN"/>
    <property type="match status" value="1"/>
</dbReference>
<dbReference type="PROSITE" id="PS00557">
    <property type="entry name" value="FMN_HYDROXY_ACID_DH_1"/>
    <property type="match status" value="1"/>
</dbReference>
<dbReference type="InterPro" id="IPR037396">
    <property type="entry name" value="FMN_HAD"/>
</dbReference>
<keyword evidence="5 17" id="KW-0349">Heme</keyword>
<dbReference type="SUPFAM" id="SSF51395">
    <property type="entry name" value="FMN-linked oxidoreductases"/>
    <property type="match status" value="1"/>
</dbReference>
<comment type="subcellular location">
    <subcellularLocation>
        <location evidence="3">Mitochondrion intermembrane space</location>
    </subcellularLocation>
</comment>
<evidence type="ECO:0000313" key="20">
    <source>
        <dbReference type="EMBL" id="EFX00064.1"/>
    </source>
</evidence>
<keyword evidence="6" id="KW-0285">Flavoprotein</keyword>
<evidence type="ECO:0000256" key="1">
    <source>
        <dbReference type="ARBA" id="ARBA00001917"/>
    </source>
</evidence>
<dbReference type="GO" id="GO:0004460">
    <property type="term" value="F:L-lactate dehydrogenase (cytochrome) activity"/>
    <property type="evidence" value="ECO:0007669"/>
    <property type="project" value="UniProtKB-EC"/>
</dbReference>
<evidence type="ECO:0000256" key="11">
    <source>
        <dbReference type="ARBA" id="ARBA00023128"/>
    </source>
</evidence>
<dbReference type="PROSITE" id="PS00191">
    <property type="entry name" value="CYTOCHROME_B5_1"/>
    <property type="match status" value="1"/>
</dbReference>
<organism evidence="21">
    <name type="scientific">Grosmannia clavigera (strain kw1407 / UAMH 11150)</name>
    <name type="common">Blue stain fungus</name>
    <name type="synonym">Graphiocladiella clavigera</name>
    <dbReference type="NCBI Taxonomy" id="655863"/>
    <lineage>
        <taxon>Eukaryota</taxon>
        <taxon>Fungi</taxon>
        <taxon>Dikarya</taxon>
        <taxon>Ascomycota</taxon>
        <taxon>Pezizomycotina</taxon>
        <taxon>Sordariomycetes</taxon>
        <taxon>Sordariomycetidae</taxon>
        <taxon>Ophiostomatales</taxon>
        <taxon>Ophiostomataceae</taxon>
        <taxon>Leptographium</taxon>
    </lineage>
</organism>
<dbReference type="Pfam" id="PF01070">
    <property type="entry name" value="FMN_dh"/>
    <property type="match status" value="1"/>
</dbReference>
<dbReference type="Gene3D" id="3.10.120.10">
    <property type="entry name" value="Cytochrome b5-like heme/steroid binding domain"/>
    <property type="match status" value="1"/>
</dbReference>
<dbReference type="InterPro" id="IPR001199">
    <property type="entry name" value="Cyt_B5-like_heme/steroid-bd"/>
</dbReference>
<dbReference type="GeneID" id="25980569"/>
<keyword evidence="10 17" id="KW-0408">Iron</keyword>
<dbReference type="InterPro" id="IPR018506">
    <property type="entry name" value="Cyt_B5_heme-BS"/>
</dbReference>
<dbReference type="EMBL" id="GL629801">
    <property type="protein sequence ID" value="EFX00064.1"/>
    <property type="molecule type" value="Genomic_DNA"/>
</dbReference>
<dbReference type="PROSITE" id="PS51349">
    <property type="entry name" value="FMN_HYDROXY_ACID_DH_2"/>
    <property type="match status" value="1"/>
</dbReference>
<dbReference type="eggNOG" id="KOG0538">
    <property type="taxonomic scope" value="Eukaryota"/>
</dbReference>
<evidence type="ECO:0000256" key="15">
    <source>
        <dbReference type="ARBA" id="ARBA00066458"/>
    </source>
</evidence>
<evidence type="ECO:0000256" key="3">
    <source>
        <dbReference type="ARBA" id="ARBA00004569"/>
    </source>
</evidence>
<dbReference type="HOGENOM" id="CLU_020639_1_1_1"/>
<evidence type="ECO:0000256" key="4">
    <source>
        <dbReference type="ARBA" id="ARBA00011881"/>
    </source>
</evidence>
<evidence type="ECO:0000256" key="14">
    <source>
        <dbReference type="ARBA" id="ARBA00061589"/>
    </source>
</evidence>
<comment type="cofactor">
    <cofactor evidence="2">
        <name>heme b</name>
        <dbReference type="ChEBI" id="CHEBI:60344"/>
    </cofactor>
</comment>
<comment type="cofactor">
    <cofactor evidence="1">
        <name>FMN</name>
        <dbReference type="ChEBI" id="CHEBI:58210"/>
    </cofactor>
</comment>
<dbReference type="InParanoid" id="F0XNM9"/>
<comment type="similarity">
    <text evidence="17">Belongs to the cytochrome b5 family.</text>
</comment>
<dbReference type="GO" id="GO:0046872">
    <property type="term" value="F:metal ion binding"/>
    <property type="evidence" value="ECO:0007669"/>
    <property type="project" value="UniProtKB-UniRule"/>
</dbReference>
<dbReference type="PANTHER" id="PTHR10578:SF101">
    <property type="entry name" value="L-LACTATE DEHYDROGENASE (CYTOCHROME B2)"/>
    <property type="match status" value="1"/>
</dbReference>
<name>F0XNM9_GROCL</name>
<evidence type="ECO:0000256" key="5">
    <source>
        <dbReference type="ARBA" id="ARBA00022617"/>
    </source>
</evidence>
<evidence type="ECO:0000256" key="9">
    <source>
        <dbReference type="ARBA" id="ARBA00023002"/>
    </source>
</evidence>
<evidence type="ECO:0000256" key="6">
    <source>
        <dbReference type="ARBA" id="ARBA00022630"/>
    </source>
</evidence>
<gene>
    <name evidence="20" type="ORF">CMQ_7066</name>
</gene>
<dbReference type="SMART" id="SM01117">
    <property type="entry name" value="Cyt-b5"/>
    <property type="match status" value="1"/>
</dbReference>
<dbReference type="Gene3D" id="3.20.20.70">
    <property type="entry name" value="Aldolase class I"/>
    <property type="match status" value="1"/>
</dbReference>
<reference evidence="20 21" key="1">
    <citation type="journal article" date="2011" name="Proc. Natl. Acad. Sci. U.S.A.">
        <title>Genome and transcriptome analyses of the mountain pine beetle-fungal symbiont Grosmannia clavigera, a lodgepole pine pathogen.</title>
        <authorList>
            <person name="DiGuistini S."/>
            <person name="Wang Y."/>
            <person name="Liao N.Y."/>
            <person name="Taylor G."/>
            <person name="Tanguay P."/>
            <person name="Feau N."/>
            <person name="Henrissat B."/>
            <person name="Chan S.K."/>
            <person name="Hesse-Orce U."/>
            <person name="Alamouti S.M."/>
            <person name="Tsui C.K.M."/>
            <person name="Docking R.T."/>
            <person name="Levasseur A."/>
            <person name="Haridas S."/>
            <person name="Robertson G."/>
            <person name="Birol I."/>
            <person name="Holt R.A."/>
            <person name="Marra M.A."/>
            <person name="Hamelin R.C."/>
            <person name="Hirst M."/>
            <person name="Jones S.J.M."/>
            <person name="Bohlmann J."/>
            <person name="Breuil C."/>
        </authorList>
    </citation>
    <scope>NUCLEOTIDE SEQUENCE [LARGE SCALE GENOMIC DNA]</scope>
    <source>
        <strain evidence="21">kw1407 / UAMH 11150</strain>
    </source>
</reference>
<dbReference type="GO" id="GO:0020037">
    <property type="term" value="F:heme binding"/>
    <property type="evidence" value="ECO:0007669"/>
    <property type="project" value="UniProtKB-UniRule"/>
</dbReference>
<dbReference type="PROSITE" id="PS50255">
    <property type="entry name" value="CYTOCHROME_B5_2"/>
    <property type="match status" value="1"/>
</dbReference>
<dbReference type="GO" id="GO:0005758">
    <property type="term" value="C:mitochondrial intermembrane space"/>
    <property type="evidence" value="ECO:0007669"/>
    <property type="project" value="UniProtKB-SubCell"/>
</dbReference>
<dbReference type="OrthoDB" id="1925334at2759"/>
<comment type="similarity">
    <text evidence="14">In the N-terminal section; belongs to the cytochrome b5 family.</text>
</comment>
<evidence type="ECO:0000256" key="10">
    <source>
        <dbReference type="ARBA" id="ARBA00023004"/>
    </source>
</evidence>
<evidence type="ECO:0000256" key="8">
    <source>
        <dbReference type="ARBA" id="ARBA00022723"/>
    </source>
</evidence>
<sequence>MDSDSEALIEPNGLIPYEEVQKHVTADDCWVIIDGNVYDVTYFLKSHPGGKQAILLRAGKDVTKLFSQIHPTNALASLRPEACLGTVNPDTLPALDAKDEEDEIERQEARNEMPPPEDLLLIKDFEEWAERVLSKTAWYYYRSAADEETTFHENRDAFRRYFFRPRMLRDLTNGSAETTFVGIPTALPIFISPAAMAKLGHPLGEVNMTRAAAECGIVQSISANASCSLEEMFAAREDSQPLIYQVYLNKDRTQSESILRKVERMGAKAVMFTVDTAGDSKRTLDERLKVAAAAKLREDNGKTTKSEPLEPLAIGHAISGYQDRNLTWKDIGFIRKNTKLPIIVKGIQSVEDVQLCVDHGVEGVILSNHGGRQADYAPAPIDVLYEIRVLRPDLFDKIDIMIDGGVRTGADVVKAVALGAKAVGLGRPFLYANGTHGQEGVRRVIEILHEEIVNTMRNIGAATIKDLKPDMVGPAGPWVGHNRPMYVSSGGIDQRKI</sequence>
<comment type="catalytic activity">
    <reaction evidence="12">
        <text>(S)-lactate + 2 Fe(III)-[cytochrome c] = 2 Fe(II)-[cytochrome c] + pyruvate + 2 H(+)</text>
        <dbReference type="Rhea" id="RHEA:19909"/>
        <dbReference type="Rhea" id="RHEA-COMP:10350"/>
        <dbReference type="Rhea" id="RHEA-COMP:14399"/>
        <dbReference type="ChEBI" id="CHEBI:15361"/>
        <dbReference type="ChEBI" id="CHEBI:15378"/>
        <dbReference type="ChEBI" id="CHEBI:16651"/>
        <dbReference type="ChEBI" id="CHEBI:29033"/>
        <dbReference type="ChEBI" id="CHEBI:29034"/>
        <dbReference type="EC" id="1.1.2.3"/>
    </reaction>
    <physiologicalReaction direction="left-to-right" evidence="12">
        <dbReference type="Rhea" id="RHEA:19910"/>
    </physiologicalReaction>
</comment>
<evidence type="ECO:0000259" key="19">
    <source>
        <dbReference type="PROSITE" id="PS51349"/>
    </source>
</evidence>
<keyword evidence="7" id="KW-0288">FMN</keyword>
<evidence type="ECO:0000256" key="12">
    <source>
        <dbReference type="ARBA" id="ARBA00052399"/>
    </source>
</evidence>
<accession>F0XNM9</accession>
<evidence type="ECO:0000256" key="2">
    <source>
        <dbReference type="ARBA" id="ARBA00001970"/>
    </source>
</evidence>
<evidence type="ECO:0000259" key="18">
    <source>
        <dbReference type="PROSITE" id="PS50255"/>
    </source>
</evidence>
<dbReference type="Pfam" id="PF00173">
    <property type="entry name" value="Cyt-b5"/>
    <property type="match status" value="1"/>
</dbReference>
<keyword evidence="9" id="KW-0560">Oxidoreductase</keyword>
<evidence type="ECO:0000313" key="21">
    <source>
        <dbReference type="Proteomes" id="UP000007796"/>
    </source>
</evidence>
<dbReference type="EC" id="1.1.2.3" evidence="15"/>
<dbReference type="PRINTS" id="PR00363">
    <property type="entry name" value="CYTOCHROMEB5"/>
</dbReference>
<dbReference type="InterPro" id="IPR000262">
    <property type="entry name" value="FMN-dep_DH"/>
</dbReference>
<dbReference type="InterPro" id="IPR036400">
    <property type="entry name" value="Cyt_B5-like_heme/steroid_sf"/>
</dbReference>
<proteinExistence type="inferred from homology"/>
<dbReference type="GO" id="GO:0006089">
    <property type="term" value="P:lactate metabolic process"/>
    <property type="evidence" value="ECO:0007669"/>
    <property type="project" value="TreeGrafter"/>
</dbReference>
<dbReference type="InterPro" id="IPR037458">
    <property type="entry name" value="L-MDH/L-LDH_FMN-bd"/>
</dbReference>
<dbReference type="FunFam" id="3.20.20.70:FF:000062">
    <property type="entry name" value="Cytochrome b2, mitochondrial, putative"/>
    <property type="match status" value="1"/>
</dbReference>
<dbReference type="InterPro" id="IPR008259">
    <property type="entry name" value="FMN_hydac_DH_AS"/>
</dbReference>
<comment type="subunit">
    <text evidence="4">Homotetramer.</text>
</comment>
<evidence type="ECO:0000256" key="7">
    <source>
        <dbReference type="ARBA" id="ARBA00022643"/>
    </source>
</evidence>
<protein>
    <recommendedName>
        <fullName evidence="16">L-lactate dehydrogenase (cytochrome)</fullName>
        <ecNumber evidence="15">1.1.2.3</ecNumber>
    </recommendedName>
</protein>
<evidence type="ECO:0000256" key="17">
    <source>
        <dbReference type="RuleBase" id="RU362121"/>
    </source>
</evidence>
<dbReference type="AlphaFoldDB" id="F0XNM9"/>
<keyword evidence="11" id="KW-0496">Mitochondrion</keyword>
<dbReference type="InterPro" id="IPR013785">
    <property type="entry name" value="Aldolase_TIM"/>
</dbReference>
<keyword evidence="8 17" id="KW-0479">Metal-binding</keyword>
<feature type="domain" description="Cytochrome b5 heme-binding" evidence="18">
    <location>
        <begin position="12"/>
        <end position="88"/>
    </location>
</feature>
<dbReference type="Proteomes" id="UP000007796">
    <property type="component" value="Unassembled WGS sequence"/>
</dbReference>
<dbReference type="RefSeq" id="XP_014169546.1">
    <property type="nucleotide sequence ID" value="XM_014314071.1"/>
</dbReference>
<dbReference type="eggNOG" id="KOG0537">
    <property type="taxonomic scope" value="Eukaryota"/>
</dbReference>
<feature type="domain" description="FMN hydroxy acid dehydrogenase" evidence="19">
    <location>
        <begin position="114"/>
        <end position="477"/>
    </location>
</feature>
<dbReference type="SUPFAM" id="SSF55856">
    <property type="entry name" value="Cytochrome b5-like heme/steroid binding domain"/>
    <property type="match status" value="1"/>
</dbReference>
<evidence type="ECO:0000256" key="13">
    <source>
        <dbReference type="ARBA" id="ARBA00061137"/>
    </source>
</evidence>
<evidence type="ECO:0000256" key="16">
    <source>
        <dbReference type="ARBA" id="ARBA00068515"/>
    </source>
</evidence>
<keyword evidence="21" id="KW-1185">Reference proteome</keyword>
<dbReference type="STRING" id="655863.F0XNM9"/>